<dbReference type="RefSeq" id="WP_101548710.1">
    <property type="nucleotide sequence ID" value="NZ_DBFBJK010000229.1"/>
</dbReference>
<dbReference type="InterPro" id="IPR036569">
    <property type="entry name" value="RpiB_LacA_LacB_sf"/>
</dbReference>
<evidence type="ECO:0000256" key="2">
    <source>
        <dbReference type="ARBA" id="ARBA00023235"/>
    </source>
</evidence>
<dbReference type="InterPro" id="IPR003500">
    <property type="entry name" value="RpiB_LacA_LacB"/>
</dbReference>
<comment type="similarity">
    <text evidence="1">Belongs to the LacAB/RpiB family.</text>
</comment>
<dbReference type="EMBL" id="RCHT01000015">
    <property type="protein sequence ID" value="RLL10243.1"/>
    <property type="molecule type" value="Genomic_DNA"/>
</dbReference>
<accession>A0A498CN78</accession>
<dbReference type="PANTHER" id="PTHR43732:SF1">
    <property type="entry name" value="RIBOSE 5-PHOSPHATE ISOMERASE"/>
    <property type="match status" value="1"/>
</dbReference>
<organism evidence="3 4">
    <name type="scientific">Anaerotruncus massiliensis</name>
    <name type="common">ex Liu et al. 2021</name>
    <dbReference type="NCBI Taxonomy" id="2321404"/>
    <lineage>
        <taxon>Bacteria</taxon>
        <taxon>Bacillati</taxon>
        <taxon>Bacillota</taxon>
        <taxon>Clostridia</taxon>
        <taxon>Eubacteriales</taxon>
        <taxon>Oscillospiraceae</taxon>
        <taxon>Anaerotruncus</taxon>
    </lineage>
</organism>
<reference evidence="3 4" key="1">
    <citation type="submission" date="2018-10" db="EMBL/GenBank/DDBJ databases">
        <title>Anaerotruncus faecis sp. nov., isolated from human feces.</title>
        <authorList>
            <person name="Wang Y.-J."/>
        </authorList>
    </citation>
    <scope>NUCLEOTIDE SEQUENCE [LARGE SCALE GENOMIC DNA]</scope>
    <source>
        <strain evidence="3 4">22A2-44</strain>
    </source>
</reference>
<protein>
    <submittedName>
        <fullName evidence="3">RpiB/LacA/LacB family sugar-phosphate isomerase</fullName>
    </submittedName>
</protein>
<evidence type="ECO:0000313" key="4">
    <source>
        <dbReference type="Proteomes" id="UP000276301"/>
    </source>
</evidence>
<dbReference type="GO" id="GO:0005975">
    <property type="term" value="P:carbohydrate metabolic process"/>
    <property type="evidence" value="ECO:0007669"/>
    <property type="project" value="InterPro"/>
</dbReference>
<keyword evidence="2 3" id="KW-0413">Isomerase</keyword>
<name>A0A498CN78_9FIRM</name>
<dbReference type="NCBIfam" id="TIGR00689">
    <property type="entry name" value="rpiB_lacA_lacB"/>
    <property type="match status" value="1"/>
</dbReference>
<dbReference type="NCBIfam" id="NF004051">
    <property type="entry name" value="PRK05571.1"/>
    <property type="match status" value="1"/>
</dbReference>
<dbReference type="Pfam" id="PF02502">
    <property type="entry name" value="LacAB_rpiB"/>
    <property type="match status" value="1"/>
</dbReference>
<dbReference type="PANTHER" id="PTHR43732">
    <property type="entry name" value="RIBOSE 5-PHOSPHATE ISOMERASE-RELATED"/>
    <property type="match status" value="1"/>
</dbReference>
<gene>
    <name evidence="3" type="ORF">D4A47_09035</name>
</gene>
<dbReference type="GO" id="GO:0016861">
    <property type="term" value="F:intramolecular oxidoreductase activity, interconverting aldoses and ketoses"/>
    <property type="evidence" value="ECO:0007669"/>
    <property type="project" value="UniProtKB-ARBA"/>
</dbReference>
<dbReference type="Gene3D" id="3.40.1400.10">
    <property type="entry name" value="Sugar-phosphate isomerase, RpiB/LacA/LacB"/>
    <property type="match status" value="1"/>
</dbReference>
<proteinExistence type="inferred from homology"/>
<dbReference type="SUPFAM" id="SSF89623">
    <property type="entry name" value="Ribose/Galactose isomerase RpiB/AlsB"/>
    <property type="match status" value="1"/>
</dbReference>
<keyword evidence="4" id="KW-1185">Reference proteome</keyword>
<dbReference type="InterPro" id="IPR051812">
    <property type="entry name" value="SPI_LacAB/RpiB"/>
</dbReference>
<comment type="caution">
    <text evidence="3">The sequence shown here is derived from an EMBL/GenBank/DDBJ whole genome shotgun (WGS) entry which is preliminary data.</text>
</comment>
<dbReference type="Proteomes" id="UP000276301">
    <property type="component" value="Unassembled WGS sequence"/>
</dbReference>
<evidence type="ECO:0000256" key="1">
    <source>
        <dbReference type="ARBA" id="ARBA00008754"/>
    </source>
</evidence>
<sequence>MKIAIGCDPNAAELKQELKAFISGLGHECVDFGGDDPIYANTAVRLAKAVAAGECDRGVLICGTGIGVSIAANKVKGAYAALVNNVYQAQRAELSNHANIITLGAQVTGAELAKCLVAAYLKEEFDPQSRSAPKVRRICEYENGID</sequence>
<evidence type="ECO:0000313" key="3">
    <source>
        <dbReference type="EMBL" id="RLL10243.1"/>
    </source>
</evidence>
<dbReference type="PIRSF" id="PIRSF005384">
    <property type="entry name" value="RpiB_LacA_B"/>
    <property type="match status" value="1"/>
</dbReference>
<dbReference type="AlphaFoldDB" id="A0A498CN78"/>